<dbReference type="AlphaFoldDB" id="A0A397VMV8"/>
<dbReference type="Proteomes" id="UP000266673">
    <property type="component" value="Unassembled WGS sequence"/>
</dbReference>
<name>A0A397VMV8_9GLOM</name>
<comment type="caution">
    <text evidence="2">The sequence shown here is derived from an EMBL/GenBank/DDBJ whole genome shotgun (WGS) entry which is preliminary data.</text>
</comment>
<evidence type="ECO:0000256" key="1">
    <source>
        <dbReference type="SAM" id="MobiDB-lite"/>
    </source>
</evidence>
<organism evidence="2 3">
    <name type="scientific">Gigaspora rosea</name>
    <dbReference type="NCBI Taxonomy" id="44941"/>
    <lineage>
        <taxon>Eukaryota</taxon>
        <taxon>Fungi</taxon>
        <taxon>Fungi incertae sedis</taxon>
        <taxon>Mucoromycota</taxon>
        <taxon>Glomeromycotina</taxon>
        <taxon>Glomeromycetes</taxon>
        <taxon>Diversisporales</taxon>
        <taxon>Gigasporaceae</taxon>
        <taxon>Gigaspora</taxon>
    </lineage>
</organism>
<evidence type="ECO:0000313" key="3">
    <source>
        <dbReference type="Proteomes" id="UP000266673"/>
    </source>
</evidence>
<dbReference type="EMBL" id="QKWP01000273">
    <property type="protein sequence ID" value="RIB23218.1"/>
    <property type="molecule type" value="Genomic_DNA"/>
</dbReference>
<accession>A0A397VMV8</accession>
<keyword evidence="3" id="KW-1185">Reference proteome</keyword>
<feature type="compositionally biased region" description="Polar residues" evidence="1">
    <location>
        <begin position="1"/>
        <end position="37"/>
    </location>
</feature>
<evidence type="ECO:0000313" key="2">
    <source>
        <dbReference type="EMBL" id="RIB23218.1"/>
    </source>
</evidence>
<proteinExistence type="predicted"/>
<sequence length="107" mass="10452">MFGTSNQSTFGQSAGTSGFGQPTQQTPSLFGTNTQTPAFGGFGAGTSTSTGTGGFGGFGVQNQTASTFGFGAPASNPTGGGLFGTPTVSPFGGTEKISLILNAIKKL</sequence>
<protein>
    <submittedName>
        <fullName evidence="2">Uncharacterized protein</fullName>
    </submittedName>
</protein>
<feature type="region of interest" description="Disordered" evidence="1">
    <location>
        <begin position="1"/>
        <end position="58"/>
    </location>
</feature>
<reference evidence="2 3" key="1">
    <citation type="submission" date="2018-06" db="EMBL/GenBank/DDBJ databases">
        <title>Comparative genomics reveals the genomic features of Rhizophagus irregularis, R. cerebriforme, R. diaphanum and Gigaspora rosea, and their symbiotic lifestyle signature.</title>
        <authorList>
            <person name="Morin E."/>
            <person name="San Clemente H."/>
            <person name="Chen E.C.H."/>
            <person name="De La Providencia I."/>
            <person name="Hainaut M."/>
            <person name="Kuo A."/>
            <person name="Kohler A."/>
            <person name="Murat C."/>
            <person name="Tang N."/>
            <person name="Roy S."/>
            <person name="Loubradou J."/>
            <person name="Henrissat B."/>
            <person name="Grigoriev I.V."/>
            <person name="Corradi N."/>
            <person name="Roux C."/>
            <person name="Martin F.M."/>
        </authorList>
    </citation>
    <scope>NUCLEOTIDE SEQUENCE [LARGE SCALE GENOMIC DNA]</scope>
    <source>
        <strain evidence="2 3">DAOM 194757</strain>
    </source>
</reference>
<gene>
    <name evidence="2" type="ORF">C2G38_889909</name>
</gene>